<dbReference type="Proteomes" id="UP001164250">
    <property type="component" value="Chromosome 1"/>
</dbReference>
<sequence>MLAQVLQIPCGGWRRPHSYLLGDVPEIRNCFAYVKDEVIHIHRRWTLESDRQMFPQNLHMQFHGREMHTLCFVSENSQVGANVEENPFDRSSWIATGCEDGTVRLTRYSSGVDNWSASKLLGEHVGGSAVRSICSVSEIHLISSDVKNASDDINGQKSAAEDEEKLFLLISVGAKRVLTSWLLRNRRMDNVEETPVGQKHDRSRNDYKPSLGASSTLSFQWLSTDMPTKNSSTHGKSKDVQKLVGITKNVTNMNTDANTGSSFPEGGETESKTCLGDKYEDDWRYLAVTAFLVKCPGSRSTVCFVVVACSDATLSLRALILPHRLWFDVALLVPLSSLVLTLRHVIIPIHHASKASNTVFNLQVDNTVLIYLQVLEDFQIGSVYYVISGATDGSTAFWDLTESVEAFVRRVSTLQIDKFIDCQKRPRTGRGSQGGRWWRTLSSTKPKKKPGCNSNTVQSGEGAYCDTLNHATCSVSTKSNETEKGTVKALHNAISERELNPVDPASEICEIRPIHVMSNIHQSGVNCLHVSEMKNCRTSDCDFQFCVVSGGDDQAIHCLKFDLSLLSTGLDSKIIAPEVVNSITESKNVNIIYYGQKLNKSYRIRFFNNYRVPSCAWLRYKSLVFFHEGIWTDGAWVFSTGLDQRVRFWLLEEQDKLTEHGHLIVCVPEPEALDARACGRNRYQIAVAGRGMQIVEFSASHAVNV</sequence>
<organism evidence="1 2">
    <name type="scientific">Pistacia atlantica</name>
    <dbReference type="NCBI Taxonomy" id="434234"/>
    <lineage>
        <taxon>Eukaryota</taxon>
        <taxon>Viridiplantae</taxon>
        <taxon>Streptophyta</taxon>
        <taxon>Embryophyta</taxon>
        <taxon>Tracheophyta</taxon>
        <taxon>Spermatophyta</taxon>
        <taxon>Magnoliopsida</taxon>
        <taxon>eudicotyledons</taxon>
        <taxon>Gunneridae</taxon>
        <taxon>Pentapetalae</taxon>
        <taxon>rosids</taxon>
        <taxon>malvids</taxon>
        <taxon>Sapindales</taxon>
        <taxon>Anacardiaceae</taxon>
        <taxon>Pistacia</taxon>
    </lineage>
</organism>
<gene>
    <name evidence="1" type="ORF">Patl1_00807</name>
</gene>
<reference evidence="2" key="1">
    <citation type="journal article" date="2023" name="G3 (Bethesda)">
        <title>Genome assembly and association tests identify interacting loci associated with vigor, precocity, and sex in interspecific pistachio rootstocks.</title>
        <authorList>
            <person name="Palmer W."/>
            <person name="Jacygrad E."/>
            <person name="Sagayaradj S."/>
            <person name="Cavanaugh K."/>
            <person name="Han R."/>
            <person name="Bertier L."/>
            <person name="Beede B."/>
            <person name="Kafkas S."/>
            <person name="Golino D."/>
            <person name="Preece J."/>
            <person name="Michelmore R."/>
        </authorList>
    </citation>
    <scope>NUCLEOTIDE SEQUENCE [LARGE SCALE GENOMIC DNA]</scope>
</reference>
<evidence type="ECO:0000313" key="1">
    <source>
        <dbReference type="EMBL" id="KAJ0110606.1"/>
    </source>
</evidence>
<proteinExistence type="predicted"/>
<protein>
    <submittedName>
        <fullName evidence="1">Uncharacterized protein</fullName>
    </submittedName>
</protein>
<name>A0ACC1C4X8_9ROSI</name>
<evidence type="ECO:0000313" key="2">
    <source>
        <dbReference type="Proteomes" id="UP001164250"/>
    </source>
</evidence>
<comment type="caution">
    <text evidence="1">The sequence shown here is derived from an EMBL/GenBank/DDBJ whole genome shotgun (WGS) entry which is preliminary data.</text>
</comment>
<keyword evidence="2" id="KW-1185">Reference proteome</keyword>
<dbReference type="EMBL" id="CM047897">
    <property type="protein sequence ID" value="KAJ0110606.1"/>
    <property type="molecule type" value="Genomic_DNA"/>
</dbReference>
<accession>A0ACC1C4X8</accession>